<proteinExistence type="predicted"/>
<feature type="domain" description="FAD-binding" evidence="4">
    <location>
        <begin position="12"/>
        <end position="132"/>
    </location>
</feature>
<dbReference type="SUPFAM" id="SSF51905">
    <property type="entry name" value="FAD/NAD(P)-binding domain"/>
    <property type="match status" value="1"/>
</dbReference>
<evidence type="ECO:0000256" key="1">
    <source>
        <dbReference type="ARBA" id="ARBA00022630"/>
    </source>
</evidence>
<sequence>MAEEEHVPTVETPYLIVGGGPAGASLACFLSSHGLAGIIISSADGTAKDPRVHATNPATIKCFRDIGLQEAVLQVATPEEYMSVVRFCHDMIGEEYVWVKAWSNYPATMGDYVAASPCGYVDLPQPLLESVLGWKVWFNTTFVKFERSGMAGPYVIKSKYLFGCSGASSRIVRQLDILLIRNPGQGHAIIVIVEADLSFMKHKPEDSPMWTWTTVHEWMSIIMPPSVTDSFVEMISHANEATPVKLLHISKWRINDIAAELHFVFYLGDAVHHHPPPNDLGSHTCIQDAYNLAWKVAYVEKGLADAKLLDSYSDERQPIGVGTALGIAYDGVEMRRSQFNQLKAPSEAGRKQREKLREGLDHSRHEFGAIGIDLNQRYKSSAVIHRDELAEPPHWPADDYVMRLHRSTFPGFRLPHAELFRVYQRSCGSRGVLHIDGYEGEAWKDAARGVGERLGFPFNAYSIGWIQDWKELLDDWTLLCEVDEDGCVLCRPDRTICWRSMKLRDDCVDALLSVVQSVLGLDKGYTSSQLS</sequence>
<dbReference type="InterPro" id="IPR036188">
    <property type="entry name" value="FAD/NAD-bd_sf"/>
</dbReference>
<reference evidence="5" key="1">
    <citation type="journal article" date="2020" name="Stud. Mycol.">
        <title>101 Dothideomycetes genomes: a test case for predicting lifestyles and emergence of pathogens.</title>
        <authorList>
            <person name="Haridas S."/>
            <person name="Albert R."/>
            <person name="Binder M."/>
            <person name="Bloem J."/>
            <person name="Labutti K."/>
            <person name="Salamov A."/>
            <person name="Andreopoulos B."/>
            <person name="Baker S."/>
            <person name="Barry K."/>
            <person name="Bills G."/>
            <person name="Bluhm B."/>
            <person name="Cannon C."/>
            <person name="Castanera R."/>
            <person name="Culley D."/>
            <person name="Daum C."/>
            <person name="Ezra D."/>
            <person name="Gonzalez J."/>
            <person name="Henrissat B."/>
            <person name="Kuo A."/>
            <person name="Liang C."/>
            <person name="Lipzen A."/>
            <person name="Lutzoni F."/>
            <person name="Magnuson J."/>
            <person name="Mondo S."/>
            <person name="Nolan M."/>
            <person name="Ohm R."/>
            <person name="Pangilinan J."/>
            <person name="Park H.-J."/>
            <person name="Ramirez L."/>
            <person name="Alfaro M."/>
            <person name="Sun H."/>
            <person name="Tritt A."/>
            <person name="Yoshinaga Y."/>
            <person name="Zwiers L.-H."/>
            <person name="Turgeon B."/>
            <person name="Goodwin S."/>
            <person name="Spatafora J."/>
            <person name="Crous P."/>
            <person name="Grigoriev I."/>
        </authorList>
    </citation>
    <scope>NUCLEOTIDE SEQUENCE</scope>
    <source>
        <strain evidence="5">CBS 480.64</strain>
    </source>
</reference>
<evidence type="ECO:0000256" key="2">
    <source>
        <dbReference type="ARBA" id="ARBA00022827"/>
    </source>
</evidence>
<evidence type="ECO:0000313" key="5">
    <source>
        <dbReference type="EMBL" id="KAF2864579.1"/>
    </source>
</evidence>
<protein>
    <recommendedName>
        <fullName evidence="4">FAD-binding domain-containing protein</fullName>
    </recommendedName>
</protein>
<dbReference type="Pfam" id="PF01494">
    <property type="entry name" value="FAD_binding_3"/>
    <property type="match status" value="2"/>
</dbReference>
<dbReference type="AlphaFoldDB" id="A0A6A7CC51"/>
<dbReference type="Gene3D" id="3.40.30.120">
    <property type="match status" value="1"/>
</dbReference>
<dbReference type="GO" id="GO:0016709">
    <property type="term" value="F:oxidoreductase activity, acting on paired donors, with incorporation or reduction of molecular oxygen, NAD(P)H as one donor, and incorporation of one atom of oxygen"/>
    <property type="evidence" value="ECO:0007669"/>
    <property type="project" value="UniProtKB-ARBA"/>
</dbReference>
<dbReference type="PANTHER" id="PTHR43004">
    <property type="entry name" value="TRK SYSTEM POTASSIUM UPTAKE PROTEIN"/>
    <property type="match status" value="1"/>
</dbReference>
<dbReference type="PANTHER" id="PTHR43004:SF8">
    <property type="entry name" value="FAD-BINDING DOMAIN-CONTAINING PROTEIN-RELATED"/>
    <property type="match status" value="1"/>
</dbReference>
<dbReference type="InterPro" id="IPR002938">
    <property type="entry name" value="FAD-bd"/>
</dbReference>
<keyword evidence="2" id="KW-0274">FAD</keyword>
<dbReference type="EMBL" id="MU005957">
    <property type="protein sequence ID" value="KAF2864579.1"/>
    <property type="molecule type" value="Genomic_DNA"/>
</dbReference>
<evidence type="ECO:0000313" key="6">
    <source>
        <dbReference type="Proteomes" id="UP000799421"/>
    </source>
</evidence>
<keyword evidence="6" id="KW-1185">Reference proteome</keyword>
<accession>A0A6A7CC51</accession>
<dbReference type="Proteomes" id="UP000799421">
    <property type="component" value="Unassembled WGS sequence"/>
</dbReference>
<dbReference type="GO" id="GO:0071949">
    <property type="term" value="F:FAD binding"/>
    <property type="evidence" value="ECO:0007669"/>
    <property type="project" value="InterPro"/>
</dbReference>
<keyword evidence="1" id="KW-0285">Flavoprotein</keyword>
<feature type="domain" description="FAD-binding" evidence="4">
    <location>
        <begin position="143"/>
        <end position="320"/>
    </location>
</feature>
<dbReference type="PRINTS" id="PR00420">
    <property type="entry name" value="RNGMNOXGNASE"/>
</dbReference>
<evidence type="ECO:0000256" key="3">
    <source>
        <dbReference type="ARBA" id="ARBA00023002"/>
    </source>
</evidence>
<organism evidence="5 6">
    <name type="scientific">Piedraia hortae CBS 480.64</name>
    <dbReference type="NCBI Taxonomy" id="1314780"/>
    <lineage>
        <taxon>Eukaryota</taxon>
        <taxon>Fungi</taxon>
        <taxon>Dikarya</taxon>
        <taxon>Ascomycota</taxon>
        <taxon>Pezizomycotina</taxon>
        <taxon>Dothideomycetes</taxon>
        <taxon>Dothideomycetidae</taxon>
        <taxon>Capnodiales</taxon>
        <taxon>Piedraiaceae</taxon>
        <taxon>Piedraia</taxon>
    </lineage>
</organism>
<dbReference type="OrthoDB" id="2690153at2759"/>
<keyword evidence="3" id="KW-0560">Oxidoreductase</keyword>
<dbReference type="Gene3D" id="3.50.50.60">
    <property type="entry name" value="FAD/NAD(P)-binding domain"/>
    <property type="match status" value="1"/>
</dbReference>
<dbReference type="InterPro" id="IPR050641">
    <property type="entry name" value="RIFMO-like"/>
</dbReference>
<evidence type="ECO:0000259" key="4">
    <source>
        <dbReference type="Pfam" id="PF01494"/>
    </source>
</evidence>
<gene>
    <name evidence="5" type="ORF">K470DRAFT_279775</name>
</gene>
<dbReference type="Gene3D" id="3.30.9.10">
    <property type="entry name" value="D-Amino Acid Oxidase, subunit A, domain 2"/>
    <property type="match status" value="1"/>
</dbReference>
<name>A0A6A7CC51_9PEZI</name>